<dbReference type="CDD" id="cd06342">
    <property type="entry name" value="PBP1_ABC_LIVBP-like"/>
    <property type="match status" value="1"/>
</dbReference>
<keyword evidence="6" id="KW-1185">Reference proteome</keyword>
<evidence type="ECO:0000256" key="1">
    <source>
        <dbReference type="ARBA" id="ARBA00010062"/>
    </source>
</evidence>
<dbReference type="InterPro" id="IPR028081">
    <property type="entry name" value="Leu-bd"/>
</dbReference>
<dbReference type="Gene3D" id="3.40.50.2300">
    <property type="match status" value="2"/>
</dbReference>
<dbReference type="InterPro" id="IPR028082">
    <property type="entry name" value="Peripla_BP_I"/>
</dbReference>
<dbReference type="PANTHER" id="PTHR47151">
    <property type="entry name" value="LEU/ILE/VAL-BINDING ABC TRANSPORTER SUBUNIT"/>
    <property type="match status" value="1"/>
</dbReference>
<dbReference type="PANTHER" id="PTHR47151:SF2">
    <property type="entry name" value="AMINO ACID BINDING PROTEIN"/>
    <property type="match status" value="1"/>
</dbReference>
<feature type="domain" description="Leucine-binding protein" evidence="4">
    <location>
        <begin position="28"/>
        <end position="379"/>
    </location>
</feature>
<evidence type="ECO:0000256" key="2">
    <source>
        <dbReference type="ARBA" id="ARBA00022729"/>
    </source>
</evidence>
<comment type="caution">
    <text evidence="5">The sequence shown here is derived from an EMBL/GenBank/DDBJ whole genome shotgun (WGS) entry which is preliminary data.</text>
</comment>
<gene>
    <name evidence="5" type="ORF">F8S09_13980</name>
</gene>
<name>A0A7X1NYJ0_9DEIO</name>
<reference evidence="5 6" key="1">
    <citation type="submission" date="2019-10" db="EMBL/GenBank/DDBJ databases">
        <title>Deinococcus sp. isolated from soil.</title>
        <authorList>
            <person name="Li Y."/>
            <person name="Wang J."/>
        </authorList>
    </citation>
    <scope>NUCLEOTIDE SEQUENCE [LARGE SCALE GENOMIC DNA]</scope>
    <source>
        <strain evidence="5 6">SDU3-2</strain>
    </source>
</reference>
<evidence type="ECO:0000313" key="5">
    <source>
        <dbReference type="EMBL" id="MPY67776.1"/>
    </source>
</evidence>
<feature type="chain" id="PRO_5030774926" evidence="3">
    <location>
        <begin position="27"/>
        <end position="398"/>
    </location>
</feature>
<dbReference type="SUPFAM" id="SSF53822">
    <property type="entry name" value="Periplasmic binding protein-like I"/>
    <property type="match status" value="1"/>
</dbReference>
<organism evidence="5 6">
    <name type="scientific">Deinococcus terrestris</name>
    <dbReference type="NCBI Taxonomy" id="2651870"/>
    <lineage>
        <taxon>Bacteria</taxon>
        <taxon>Thermotogati</taxon>
        <taxon>Deinococcota</taxon>
        <taxon>Deinococci</taxon>
        <taxon>Deinococcales</taxon>
        <taxon>Deinococcaceae</taxon>
        <taxon>Deinococcus</taxon>
    </lineage>
</organism>
<evidence type="ECO:0000313" key="6">
    <source>
        <dbReference type="Proteomes" id="UP000484842"/>
    </source>
</evidence>
<proteinExistence type="inferred from homology"/>
<dbReference type="EMBL" id="WBSL01000009">
    <property type="protein sequence ID" value="MPY67776.1"/>
    <property type="molecule type" value="Genomic_DNA"/>
</dbReference>
<dbReference type="RefSeq" id="WP_152872097.1">
    <property type="nucleotide sequence ID" value="NZ_WBSL01000009.1"/>
</dbReference>
<protein>
    <submittedName>
        <fullName evidence="5">Branched-chain amino acid ABC transporter substrate-binding protein</fullName>
    </submittedName>
</protein>
<evidence type="ECO:0000259" key="4">
    <source>
        <dbReference type="Pfam" id="PF13458"/>
    </source>
</evidence>
<comment type="similarity">
    <text evidence="1">Belongs to the leucine-binding protein family.</text>
</comment>
<dbReference type="Pfam" id="PF13458">
    <property type="entry name" value="Peripla_BP_6"/>
    <property type="match status" value="1"/>
</dbReference>
<accession>A0A7X1NYJ0</accession>
<keyword evidence="2 3" id="KW-0732">Signal</keyword>
<sequence length="398" mass="41392">MPKARSRKRFEVAFVSGMLLVGGAEAATIKIATISPLSGSLTPIGTEVKRGAELAVQEQVKAFQALGHNLVLVPYDDQASASLAPQIARSIVADRSVLGVVGALNSSVTNVVAQAFGPARLAMISPASTGDQLTQNAWTHFNRVVAPDAAQGVAAAAFIDDELKAGSVYVISDNTAYGNGLTRALMSNLKKRKVNVAAYAGASTPTQIAEVVKRVKASGAPVVYFGGTDDTGSQLVKALRAAGVTATFMGGDGLDSPSFLQRTGIAGAGVVYSTVFGPLSAFSNAPTFAGRYQTAYKTKPSGVALYAYDATNALLDAIKATSTSRTLPTRAQVSAAVRKVNLPACFAADKDRCATITGAVAFSDTGERMNSRVLIMRFDDVLQPRVAKVQIVNAENLK</sequence>
<feature type="signal peptide" evidence="3">
    <location>
        <begin position="1"/>
        <end position="26"/>
    </location>
</feature>
<evidence type="ECO:0000256" key="3">
    <source>
        <dbReference type="SAM" id="SignalP"/>
    </source>
</evidence>
<dbReference type="AlphaFoldDB" id="A0A7X1NYJ0"/>
<dbReference type="Proteomes" id="UP000484842">
    <property type="component" value="Unassembled WGS sequence"/>
</dbReference>